<name>A0A227P5V1_9FLAO</name>
<dbReference type="Gene3D" id="2.170.130.10">
    <property type="entry name" value="TonB-dependent receptor, plug domain"/>
    <property type="match status" value="1"/>
</dbReference>
<keyword evidence="16" id="KW-1185">Reference proteome</keyword>
<dbReference type="InterPro" id="IPR023997">
    <property type="entry name" value="TonB-dep_OMP_SusC/RagA_CS"/>
</dbReference>
<evidence type="ECO:0000256" key="9">
    <source>
        <dbReference type="RuleBase" id="RU003357"/>
    </source>
</evidence>
<keyword evidence="3 8" id="KW-1134">Transmembrane beta strand</keyword>
<sequence length="1133" mass="123169">MKFIYQPIIYRPILGGKIVSNPFGGLLGKIALMLFLFLSFQNLNAQNAGTINLNFKSKPLPAVLKSIKNQSGYVFITGDVDLNKYYITVQLKNATIEQALDAFMGSQGLDYKIVNKTIVITKAPDRNTKIDTNSNVIPTLTGQVLRPDGSAFQGATASIKDTYMGVVTDDAGFFVLNDVPVNAKIVISFMGFTDKEIAVAGRSELPVTKLEEKVSALDEVKVLAYGITTSNRFATGSSVKITSKDIEKQPVGNVMQALQGRVAGLVINQTSGLHGADINVEIRGQNSMDAGGINTNTLKNVPLYIVDGIAYPGAAINQQSSSKDSNGNYTYLSGPNGNGSPLSAINPKDIESIEILKDANATAIYGSRGANGVVLITTKKGKVGKPTVSVDFNSGISIVNTSMEALSLSDYLTLRRQAFANDNRTPTTGNAPDLTLWSQTEGQDFKKLLIGDPAKTYSTNLSVSGGNNGFTFMLSGNYGRTGSVFDDNRSSKNYGYHFNSSYTSPDEKFVATLSLMTGVSDSNLAGANYYRNVYSLPPNFPLYNPDGSLYWWSKGIPNIANPLSNLNNTYENKINSSNTSLNLRYNINSNLNVSVNGGFNRSQSTQSSLSPSTAGNPSNPYFNPGATYSESVNQNIVVEPQINYSKTLGKGSFSALVGATYQQTTNEQPFYVVASGFPSDLYLSNLSMATDYTVRNGNNSYKYASVFASVNYMYKERYIINGNFRRDGSSKFGSNNLYSNFGSVGAAWIYTSEKFLADRPEWFSFGKIRSSYGVVGSDNVENYSFLSTYVNNSSSIYYSGIKGVVPSRLANPDYQWELSKKLEIAADFGFFKDRLLLSFAYYNNRTGNQLLDYPLPTQTGFNSYVANLNATVENSGVEIVVSSTNIETNKFKWSTAANISFVKNILVSFPGLDSSPYAYNYVVGRPTSSLNLLHYTGNDANGRPTFEDVNKDGIITPAIKTDTGVGDQVYKGKSTPDFYGGLANTLKYDNFQLDFSFTFTVGAKSLGILSELNTPPGNLANTPKAVVEAMRDLGLEKLYTTNAFSTDYNLLRSSDALLQSNSYARLTNVALSYNFPEELAKRMKMSGIRAYAQGQNLFLISLSGKKYSGVDPETGVTSVPPLQAFVAGLQFSF</sequence>
<evidence type="ECO:0000256" key="2">
    <source>
        <dbReference type="ARBA" id="ARBA00022448"/>
    </source>
</evidence>
<evidence type="ECO:0000259" key="14">
    <source>
        <dbReference type="Pfam" id="PF16344"/>
    </source>
</evidence>
<evidence type="ECO:0008006" key="17">
    <source>
        <dbReference type="Google" id="ProtNLM"/>
    </source>
</evidence>
<protein>
    <recommendedName>
        <fullName evidence="17">SusC/RagA family protein</fullName>
    </recommendedName>
</protein>
<dbReference type="NCBIfam" id="TIGR04057">
    <property type="entry name" value="SusC_RagA_signa"/>
    <property type="match status" value="1"/>
</dbReference>
<evidence type="ECO:0000259" key="13">
    <source>
        <dbReference type="Pfam" id="PF07715"/>
    </source>
</evidence>
<dbReference type="PROSITE" id="PS52016">
    <property type="entry name" value="TONB_DEPENDENT_REC_3"/>
    <property type="match status" value="1"/>
</dbReference>
<proteinExistence type="inferred from homology"/>
<dbReference type="RefSeq" id="WP_089480090.1">
    <property type="nucleotide sequence ID" value="NZ_MUGS01000027.1"/>
</dbReference>
<evidence type="ECO:0000256" key="5">
    <source>
        <dbReference type="ARBA" id="ARBA00023077"/>
    </source>
</evidence>
<dbReference type="InterPro" id="IPR008969">
    <property type="entry name" value="CarboxyPept-like_regulatory"/>
</dbReference>
<comment type="caution">
    <text evidence="15">The sequence shown here is derived from an EMBL/GenBank/DDBJ whole genome shotgun (WGS) entry which is preliminary data.</text>
</comment>
<comment type="subcellular location">
    <subcellularLocation>
        <location evidence="1 8">Cell outer membrane</location>
        <topology evidence="1 8">Multi-pass membrane protein</topology>
    </subcellularLocation>
</comment>
<dbReference type="Gene3D" id="3.55.50.30">
    <property type="match status" value="1"/>
</dbReference>
<dbReference type="Pfam" id="PF13715">
    <property type="entry name" value="CarbopepD_reg_2"/>
    <property type="match status" value="1"/>
</dbReference>
<accession>A0A227P5V1</accession>
<dbReference type="InterPro" id="IPR036942">
    <property type="entry name" value="Beta-barrel_TonB_sf"/>
</dbReference>
<dbReference type="SUPFAM" id="SSF49464">
    <property type="entry name" value="Carboxypeptidase regulatory domain-like"/>
    <property type="match status" value="1"/>
</dbReference>
<dbReference type="InterPro" id="IPR032508">
    <property type="entry name" value="FecR_C"/>
</dbReference>
<feature type="domain" description="Protein FecR C-terminal" evidence="14">
    <location>
        <begin position="53"/>
        <end position="120"/>
    </location>
</feature>
<dbReference type="InterPro" id="IPR012910">
    <property type="entry name" value="Plug_dom"/>
</dbReference>
<dbReference type="NCBIfam" id="TIGR04056">
    <property type="entry name" value="OMP_RagA_SusC"/>
    <property type="match status" value="1"/>
</dbReference>
<dbReference type="EMBL" id="MUGS01000027">
    <property type="protein sequence ID" value="OXG05082.1"/>
    <property type="molecule type" value="Genomic_DNA"/>
</dbReference>
<dbReference type="InterPro" id="IPR037066">
    <property type="entry name" value="Plug_dom_sf"/>
</dbReference>
<feature type="compositionally biased region" description="Polar residues" evidence="10">
    <location>
        <begin position="614"/>
        <end position="625"/>
    </location>
</feature>
<evidence type="ECO:0000256" key="7">
    <source>
        <dbReference type="ARBA" id="ARBA00023237"/>
    </source>
</evidence>
<feature type="region of interest" description="Disordered" evidence="10">
    <location>
        <begin position="600"/>
        <end position="625"/>
    </location>
</feature>
<dbReference type="InterPro" id="IPR000531">
    <property type="entry name" value="Beta-barrel_TonB"/>
</dbReference>
<organism evidence="15 16">
    <name type="scientific">Flavobacterium araucananum</name>
    <dbReference type="NCBI Taxonomy" id="946678"/>
    <lineage>
        <taxon>Bacteria</taxon>
        <taxon>Pseudomonadati</taxon>
        <taxon>Bacteroidota</taxon>
        <taxon>Flavobacteriia</taxon>
        <taxon>Flavobacteriales</taxon>
        <taxon>Flavobacteriaceae</taxon>
        <taxon>Flavobacterium</taxon>
    </lineage>
</organism>
<dbReference type="Proteomes" id="UP000214684">
    <property type="component" value="Unassembled WGS sequence"/>
</dbReference>
<reference evidence="15 16" key="1">
    <citation type="submission" date="2016-11" db="EMBL/GenBank/DDBJ databases">
        <title>Whole genomes of Flavobacteriaceae.</title>
        <authorList>
            <person name="Stine C."/>
            <person name="Li C."/>
            <person name="Tadesse D."/>
        </authorList>
    </citation>
    <scope>NUCLEOTIDE SEQUENCE [LARGE SCALE GENOMIC DNA]</scope>
    <source>
        <strain evidence="15 16">DSM 24704</strain>
    </source>
</reference>
<keyword evidence="5 9" id="KW-0798">TonB box</keyword>
<keyword evidence="7 8" id="KW-0998">Cell outer membrane</keyword>
<dbReference type="SUPFAM" id="SSF56935">
    <property type="entry name" value="Porins"/>
    <property type="match status" value="1"/>
</dbReference>
<feature type="compositionally biased region" description="Low complexity" evidence="10">
    <location>
        <begin position="602"/>
        <end position="613"/>
    </location>
</feature>
<evidence type="ECO:0000256" key="6">
    <source>
        <dbReference type="ARBA" id="ARBA00023136"/>
    </source>
</evidence>
<keyword evidence="2 8" id="KW-0813">Transport</keyword>
<comment type="similarity">
    <text evidence="8 9">Belongs to the TonB-dependent receptor family.</text>
</comment>
<dbReference type="InterPro" id="IPR023996">
    <property type="entry name" value="TonB-dep_OMP_SusC/RagA"/>
</dbReference>
<evidence type="ECO:0000256" key="1">
    <source>
        <dbReference type="ARBA" id="ARBA00004571"/>
    </source>
</evidence>
<dbReference type="Gene3D" id="2.40.170.20">
    <property type="entry name" value="TonB-dependent receptor, beta-barrel domain"/>
    <property type="match status" value="1"/>
</dbReference>
<evidence type="ECO:0000256" key="11">
    <source>
        <dbReference type="SAM" id="Phobius"/>
    </source>
</evidence>
<dbReference type="Gene3D" id="2.60.40.1120">
    <property type="entry name" value="Carboxypeptidase-like, regulatory domain"/>
    <property type="match status" value="1"/>
</dbReference>
<feature type="domain" description="TonB-dependent receptor plug" evidence="13">
    <location>
        <begin position="234"/>
        <end position="373"/>
    </location>
</feature>
<dbReference type="InterPro" id="IPR039426">
    <property type="entry name" value="TonB-dep_rcpt-like"/>
</dbReference>
<evidence type="ECO:0000256" key="4">
    <source>
        <dbReference type="ARBA" id="ARBA00022692"/>
    </source>
</evidence>
<evidence type="ECO:0000259" key="12">
    <source>
        <dbReference type="Pfam" id="PF00593"/>
    </source>
</evidence>
<keyword evidence="11" id="KW-1133">Transmembrane helix</keyword>
<evidence type="ECO:0000256" key="10">
    <source>
        <dbReference type="SAM" id="MobiDB-lite"/>
    </source>
</evidence>
<evidence type="ECO:0000256" key="3">
    <source>
        <dbReference type="ARBA" id="ARBA00022452"/>
    </source>
</evidence>
<evidence type="ECO:0000313" key="15">
    <source>
        <dbReference type="EMBL" id="OXG05082.1"/>
    </source>
</evidence>
<feature type="domain" description="TonB-dependent receptor-like beta-barrel" evidence="12">
    <location>
        <begin position="567"/>
        <end position="1097"/>
    </location>
</feature>
<dbReference type="OrthoDB" id="9768177at2"/>
<dbReference type="Pfam" id="PF07715">
    <property type="entry name" value="Plug"/>
    <property type="match status" value="1"/>
</dbReference>
<dbReference type="Pfam" id="PF16344">
    <property type="entry name" value="FecR_C"/>
    <property type="match status" value="1"/>
</dbReference>
<feature type="transmembrane region" description="Helical" evidence="11">
    <location>
        <begin position="21"/>
        <end position="40"/>
    </location>
</feature>
<keyword evidence="6 8" id="KW-0472">Membrane</keyword>
<keyword evidence="4 8" id="KW-0812">Transmembrane</keyword>
<dbReference type="GO" id="GO:0009279">
    <property type="term" value="C:cell outer membrane"/>
    <property type="evidence" value="ECO:0007669"/>
    <property type="project" value="UniProtKB-SubCell"/>
</dbReference>
<evidence type="ECO:0000256" key="8">
    <source>
        <dbReference type="PROSITE-ProRule" id="PRU01360"/>
    </source>
</evidence>
<evidence type="ECO:0000313" key="16">
    <source>
        <dbReference type="Proteomes" id="UP000214684"/>
    </source>
</evidence>
<dbReference type="Pfam" id="PF00593">
    <property type="entry name" value="TonB_dep_Rec_b-barrel"/>
    <property type="match status" value="1"/>
</dbReference>
<dbReference type="AlphaFoldDB" id="A0A227P5V1"/>
<gene>
    <name evidence="15" type="ORF">B0A64_13710</name>
</gene>